<evidence type="ECO:0000256" key="6">
    <source>
        <dbReference type="ARBA" id="ARBA00022741"/>
    </source>
</evidence>
<reference evidence="22" key="1">
    <citation type="journal article" date="2018" name="Nat. Microbiol.">
        <title>Leveraging single-cell genomics to expand the fungal tree of life.</title>
        <authorList>
            <person name="Ahrendt S.R."/>
            <person name="Quandt C.A."/>
            <person name="Ciobanu D."/>
            <person name="Clum A."/>
            <person name="Salamov A."/>
            <person name="Andreopoulos B."/>
            <person name="Cheng J.F."/>
            <person name="Woyke T."/>
            <person name="Pelin A."/>
            <person name="Henrissat B."/>
            <person name="Reynolds N.K."/>
            <person name="Benny G.L."/>
            <person name="Smith M.E."/>
            <person name="James T.Y."/>
            <person name="Grigoriev I.V."/>
        </authorList>
    </citation>
    <scope>NUCLEOTIDE SEQUENCE [LARGE SCALE GENOMIC DNA]</scope>
    <source>
        <strain evidence="22">ATCC 52028</strain>
    </source>
</reference>
<comment type="cofactor">
    <cofactor evidence="1">
        <name>Zn(2+)</name>
        <dbReference type="ChEBI" id="CHEBI:29105"/>
    </cofactor>
</comment>
<dbReference type="CDD" id="cd17920">
    <property type="entry name" value="DEXHc_RecQ"/>
    <property type="match status" value="1"/>
</dbReference>
<dbReference type="GO" id="GO:0005634">
    <property type="term" value="C:nucleus"/>
    <property type="evidence" value="ECO:0007669"/>
    <property type="project" value="UniProtKB-SubCell"/>
</dbReference>
<dbReference type="Gene3D" id="3.40.50.300">
    <property type="entry name" value="P-loop containing nucleotide triphosphate hydrolases"/>
    <property type="match status" value="2"/>
</dbReference>
<dbReference type="InterPro" id="IPR014001">
    <property type="entry name" value="Helicase_ATP-bd"/>
</dbReference>
<evidence type="ECO:0000256" key="4">
    <source>
        <dbReference type="ARBA" id="ARBA00022705"/>
    </source>
</evidence>
<sequence length="530" mass="60750">MTQGSNDATRSSSEAVRYSHQDFPWSKDVRKALSQVFKLKEFRQNQLEAINAALDGRDVFVLMPTGGGKSLCYQLPAVMPRRGITIVISPLLSLMTDQVQHLMNLGVPTLMLNSNCDERQRRFIWNELERADVMAKLLYVTPEMMGKSARFRDTLQRLHQRGQLARFVIDEAHCVSQWGHDFRPDYKLLGTIRREYHGVPLIALTATANAKVKLDVIECLGIRNCLIFAQSFNRANLSYQVRPKSKATYEDIYKTIRSKYPNACGIIYCASQRACEDMAQKLRDNGFRAAHYHAGLDKDDRITVQMDWIHGRVNIIVATVAFGMGIDKPDVRFVMHFSFPQSLEGYYQETGRAGRDGRPSLCIMYYTFADKRIHDILIQRGEGSADQKERVRNNLRLMIGYCENKVECRREQVLAYFGEKFNREDCHGTCDNCQSQEVYEYKDVTADVMNLIGLISYSQSKRITMSQLIDAFRGMRTAKTRSEGLDTLPQYGAGKHFSKTDTERLFHFLLVNNVLKEVCTKNAMDFIVAY</sequence>
<evidence type="ECO:0000256" key="14">
    <source>
        <dbReference type="ARBA" id="ARBA00023235"/>
    </source>
</evidence>
<dbReference type="OrthoDB" id="10261556at2759"/>
<keyword evidence="15 17" id="KW-0539">Nucleus</keyword>
<keyword evidence="8 17" id="KW-0378">Hydrolase</keyword>
<dbReference type="SMART" id="SM00487">
    <property type="entry name" value="DEXDc"/>
    <property type="match status" value="1"/>
</dbReference>
<gene>
    <name evidence="21" type="ORF">CXG81DRAFT_11656</name>
</gene>
<dbReference type="PROSITE" id="PS51192">
    <property type="entry name" value="HELICASE_ATP_BIND_1"/>
    <property type="match status" value="1"/>
</dbReference>
<dbReference type="AlphaFoldDB" id="A0A4P9X9H9"/>
<keyword evidence="7" id="KW-0227">DNA damage</keyword>
<accession>A0A4P9X9H9</accession>
<evidence type="ECO:0000256" key="10">
    <source>
        <dbReference type="ARBA" id="ARBA00022833"/>
    </source>
</evidence>
<dbReference type="Proteomes" id="UP000274922">
    <property type="component" value="Unassembled WGS sequence"/>
</dbReference>
<dbReference type="GO" id="GO:0006260">
    <property type="term" value="P:DNA replication"/>
    <property type="evidence" value="ECO:0007669"/>
    <property type="project" value="UniProtKB-KW"/>
</dbReference>
<dbReference type="EMBL" id="ML014164">
    <property type="protein sequence ID" value="RKP01671.1"/>
    <property type="molecule type" value="Genomic_DNA"/>
</dbReference>
<dbReference type="FunFam" id="3.40.50.300:FF:000537">
    <property type="entry name" value="Bloom syndrome RecQ-like helicase"/>
    <property type="match status" value="1"/>
</dbReference>
<evidence type="ECO:0000256" key="17">
    <source>
        <dbReference type="RuleBase" id="RU364117"/>
    </source>
</evidence>
<evidence type="ECO:0000256" key="1">
    <source>
        <dbReference type="ARBA" id="ARBA00001947"/>
    </source>
</evidence>
<dbReference type="GO" id="GO:0005737">
    <property type="term" value="C:cytoplasm"/>
    <property type="evidence" value="ECO:0007669"/>
    <property type="project" value="TreeGrafter"/>
</dbReference>
<feature type="domain" description="Helicase C-terminal" evidence="20">
    <location>
        <begin position="248"/>
        <end position="396"/>
    </location>
</feature>
<dbReference type="InterPro" id="IPR001650">
    <property type="entry name" value="Helicase_C-like"/>
</dbReference>
<evidence type="ECO:0000259" key="20">
    <source>
        <dbReference type="PROSITE" id="PS51194"/>
    </source>
</evidence>
<dbReference type="SMART" id="SM00490">
    <property type="entry name" value="HELICc"/>
    <property type="match status" value="1"/>
</dbReference>
<evidence type="ECO:0000256" key="8">
    <source>
        <dbReference type="ARBA" id="ARBA00022801"/>
    </source>
</evidence>
<dbReference type="GO" id="GO:0005524">
    <property type="term" value="F:ATP binding"/>
    <property type="evidence" value="ECO:0007669"/>
    <property type="project" value="UniProtKB-KW"/>
</dbReference>
<dbReference type="GO" id="GO:0046872">
    <property type="term" value="F:metal ion binding"/>
    <property type="evidence" value="ECO:0007669"/>
    <property type="project" value="UniProtKB-KW"/>
</dbReference>
<dbReference type="InterPro" id="IPR002464">
    <property type="entry name" value="DNA/RNA_helicase_DEAH_CS"/>
</dbReference>
<evidence type="ECO:0000256" key="15">
    <source>
        <dbReference type="ARBA" id="ARBA00023242"/>
    </source>
</evidence>
<dbReference type="GO" id="GO:0000724">
    <property type="term" value="P:double-strand break repair via homologous recombination"/>
    <property type="evidence" value="ECO:0007669"/>
    <property type="project" value="TreeGrafter"/>
</dbReference>
<keyword evidence="12" id="KW-0238">DNA-binding</keyword>
<protein>
    <recommendedName>
        <fullName evidence="17">ATP-dependent DNA helicase</fullName>
        <ecNumber evidence="17">5.6.2.4</ecNumber>
    </recommendedName>
</protein>
<evidence type="ECO:0000256" key="9">
    <source>
        <dbReference type="ARBA" id="ARBA00022806"/>
    </source>
</evidence>
<evidence type="ECO:0000256" key="13">
    <source>
        <dbReference type="ARBA" id="ARBA00023204"/>
    </source>
</evidence>
<dbReference type="CDD" id="cd18794">
    <property type="entry name" value="SF2_C_RecQ"/>
    <property type="match status" value="1"/>
</dbReference>
<dbReference type="InterPro" id="IPR001763">
    <property type="entry name" value="Rhodanese-like_dom"/>
</dbReference>
<dbReference type="PROSITE" id="PS51194">
    <property type="entry name" value="HELICASE_CTER"/>
    <property type="match status" value="1"/>
</dbReference>
<comment type="subcellular location">
    <subcellularLocation>
        <location evidence="2 17">Nucleus</location>
    </subcellularLocation>
</comment>
<dbReference type="STRING" id="1555241.A0A4P9X9H9"/>
<dbReference type="Pfam" id="PF09382">
    <property type="entry name" value="RQC"/>
    <property type="match status" value="1"/>
</dbReference>
<dbReference type="InterPro" id="IPR011545">
    <property type="entry name" value="DEAD/DEAH_box_helicase_dom"/>
</dbReference>
<evidence type="ECO:0000256" key="3">
    <source>
        <dbReference type="ARBA" id="ARBA00005446"/>
    </source>
</evidence>
<evidence type="ECO:0000256" key="2">
    <source>
        <dbReference type="ARBA" id="ARBA00004123"/>
    </source>
</evidence>
<evidence type="ECO:0000256" key="16">
    <source>
        <dbReference type="ARBA" id="ARBA00034617"/>
    </source>
</evidence>
<dbReference type="PROSITE" id="PS50206">
    <property type="entry name" value="RHODANESE_3"/>
    <property type="match status" value="1"/>
</dbReference>
<dbReference type="PANTHER" id="PTHR13710">
    <property type="entry name" value="DNA HELICASE RECQ FAMILY MEMBER"/>
    <property type="match status" value="1"/>
</dbReference>
<keyword evidence="11 17" id="KW-0067">ATP-binding</keyword>
<evidence type="ECO:0000313" key="22">
    <source>
        <dbReference type="Proteomes" id="UP000274922"/>
    </source>
</evidence>
<comment type="catalytic activity">
    <reaction evidence="16 17">
        <text>Couples ATP hydrolysis with the unwinding of duplex DNA by translocating in the 3'-5' direction.</text>
        <dbReference type="EC" id="5.6.2.4"/>
    </reaction>
</comment>
<dbReference type="InterPro" id="IPR027417">
    <property type="entry name" value="P-loop_NTPase"/>
</dbReference>
<evidence type="ECO:0000256" key="12">
    <source>
        <dbReference type="ARBA" id="ARBA00023125"/>
    </source>
</evidence>
<dbReference type="Pfam" id="PF00271">
    <property type="entry name" value="Helicase_C"/>
    <property type="match status" value="1"/>
</dbReference>
<evidence type="ECO:0000256" key="5">
    <source>
        <dbReference type="ARBA" id="ARBA00022723"/>
    </source>
</evidence>
<evidence type="ECO:0000313" key="21">
    <source>
        <dbReference type="EMBL" id="RKP01671.1"/>
    </source>
</evidence>
<comment type="similarity">
    <text evidence="3 17">Belongs to the helicase family. RecQ subfamily.</text>
</comment>
<dbReference type="Gene3D" id="1.10.10.10">
    <property type="entry name" value="Winged helix-like DNA-binding domain superfamily/Winged helix DNA-binding domain"/>
    <property type="match status" value="1"/>
</dbReference>
<keyword evidence="14" id="KW-0413">Isomerase</keyword>
<dbReference type="Pfam" id="PF00270">
    <property type="entry name" value="DEAD"/>
    <property type="match status" value="1"/>
</dbReference>
<keyword evidence="9 17" id="KW-0347">Helicase</keyword>
<dbReference type="SMART" id="SM00956">
    <property type="entry name" value="RQC"/>
    <property type="match status" value="1"/>
</dbReference>
<dbReference type="InterPro" id="IPR032284">
    <property type="entry name" value="RecQ_Zn-bd"/>
</dbReference>
<feature type="non-terminal residue" evidence="21">
    <location>
        <position position="530"/>
    </location>
</feature>
<dbReference type="GO" id="GO:0005694">
    <property type="term" value="C:chromosome"/>
    <property type="evidence" value="ECO:0007669"/>
    <property type="project" value="TreeGrafter"/>
</dbReference>
<dbReference type="GO" id="GO:0009378">
    <property type="term" value="F:four-way junction helicase activity"/>
    <property type="evidence" value="ECO:0007669"/>
    <property type="project" value="TreeGrafter"/>
</dbReference>
<dbReference type="GO" id="GO:0003677">
    <property type="term" value="F:DNA binding"/>
    <property type="evidence" value="ECO:0007669"/>
    <property type="project" value="UniProtKB-KW"/>
</dbReference>
<keyword evidence="4" id="KW-0235">DNA replication</keyword>
<dbReference type="GO" id="GO:0043138">
    <property type="term" value="F:3'-5' DNA helicase activity"/>
    <property type="evidence" value="ECO:0007669"/>
    <property type="project" value="UniProtKB-EC"/>
</dbReference>
<evidence type="ECO:0000256" key="11">
    <source>
        <dbReference type="ARBA" id="ARBA00022840"/>
    </source>
</evidence>
<dbReference type="EC" id="5.6.2.4" evidence="17"/>
<evidence type="ECO:0000259" key="18">
    <source>
        <dbReference type="PROSITE" id="PS50206"/>
    </source>
</evidence>
<dbReference type="GO" id="GO:0016887">
    <property type="term" value="F:ATP hydrolysis activity"/>
    <property type="evidence" value="ECO:0007669"/>
    <property type="project" value="RHEA"/>
</dbReference>
<organism evidence="21 22">
    <name type="scientific">Caulochytrium protostelioides</name>
    <dbReference type="NCBI Taxonomy" id="1555241"/>
    <lineage>
        <taxon>Eukaryota</taxon>
        <taxon>Fungi</taxon>
        <taxon>Fungi incertae sedis</taxon>
        <taxon>Chytridiomycota</taxon>
        <taxon>Chytridiomycota incertae sedis</taxon>
        <taxon>Chytridiomycetes</taxon>
        <taxon>Caulochytriales</taxon>
        <taxon>Caulochytriaceae</taxon>
        <taxon>Caulochytrium</taxon>
    </lineage>
</organism>
<dbReference type="InterPro" id="IPR018982">
    <property type="entry name" value="RQC_domain"/>
</dbReference>
<dbReference type="PROSITE" id="PS00690">
    <property type="entry name" value="DEAH_ATP_HELICASE"/>
    <property type="match status" value="1"/>
</dbReference>
<evidence type="ECO:0000256" key="7">
    <source>
        <dbReference type="ARBA" id="ARBA00022763"/>
    </source>
</evidence>
<proteinExistence type="inferred from homology"/>
<dbReference type="SUPFAM" id="SSF52540">
    <property type="entry name" value="P-loop containing nucleoside triphosphate hydrolases"/>
    <property type="match status" value="2"/>
</dbReference>
<keyword evidence="10" id="KW-0862">Zinc</keyword>
<evidence type="ECO:0000259" key="19">
    <source>
        <dbReference type="PROSITE" id="PS51192"/>
    </source>
</evidence>
<keyword evidence="13" id="KW-0234">DNA repair</keyword>
<keyword evidence="6 17" id="KW-0547">Nucleotide-binding</keyword>
<dbReference type="NCBIfam" id="TIGR00614">
    <property type="entry name" value="recQ_fam"/>
    <property type="match status" value="1"/>
</dbReference>
<feature type="domain" description="Helicase ATP-binding" evidence="19">
    <location>
        <begin position="50"/>
        <end position="226"/>
    </location>
</feature>
<keyword evidence="22" id="KW-1185">Reference proteome</keyword>
<dbReference type="InterPro" id="IPR036388">
    <property type="entry name" value="WH-like_DNA-bd_sf"/>
</dbReference>
<dbReference type="FunFam" id="3.40.50.300:FF:000340">
    <property type="entry name" value="Bloom syndrome, RecQ helicase"/>
    <property type="match status" value="1"/>
</dbReference>
<dbReference type="InterPro" id="IPR004589">
    <property type="entry name" value="DNA_helicase_ATP-dep_RecQ"/>
</dbReference>
<dbReference type="Pfam" id="PF16124">
    <property type="entry name" value="RecQ_Zn_bind"/>
    <property type="match status" value="1"/>
</dbReference>
<dbReference type="PANTHER" id="PTHR13710:SF153">
    <property type="entry name" value="RECQ-LIKE DNA HELICASE BLM"/>
    <property type="match status" value="1"/>
</dbReference>
<feature type="domain" description="Rhodanese" evidence="18">
    <location>
        <begin position="266"/>
        <end position="304"/>
    </location>
</feature>
<keyword evidence="5" id="KW-0479">Metal-binding</keyword>
<name>A0A4P9X9H9_9FUNG</name>
<comment type="catalytic activity">
    <reaction evidence="17">
        <text>ATP + H2O = ADP + phosphate + H(+)</text>
        <dbReference type="Rhea" id="RHEA:13065"/>
        <dbReference type="ChEBI" id="CHEBI:15377"/>
        <dbReference type="ChEBI" id="CHEBI:15378"/>
        <dbReference type="ChEBI" id="CHEBI:30616"/>
        <dbReference type="ChEBI" id="CHEBI:43474"/>
        <dbReference type="ChEBI" id="CHEBI:456216"/>
    </reaction>
</comment>